<feature type="domain" description="AB hydrolase-1" evidence="2">
    <location>
        <begin position="565"/>
        <end position="670"/>
    </location>
</feature>
<feature type="compositionally biased region" description="Acidic residues" evidence="1">
    <location>
        <begin position="393"/>
        <end position="403"/>
    </location>
</feature>
<feature type="compositionally biased region" description="Low complexity" evidence="1">
    <location>
        <begin position="42"/>
        <end position="54"/>
    </location>
</feature>
<feature type="region of interest" description="Disordered" evidence="1">
    <location>
        <begin position="1"/>
        <end position="185"/>
    </location>
</feature>
<dbReference type="Pfam" id="PF00561">
    <property type="entry name" value="Abhydrolase_1"/>
    <property type="match status" value="1"/>
</dbReference>
<feature type="compositionally biased region" description="Low complexity" evidence="1">
    <location>
        <begin position="147"/>
        <end position="159"/>
    </location>
</feature>
<reference evidence="4" key="2">
    <citation type="submission" date="2015-01" db="EMBL/GenBank/DDBJ databases">
        <title>Evolutionary Origins and Diversification of the Mycorrhizal Mutualists.</title>
        <authorList>
            <consortium name="DOE Joint Genome Institute"/>
            <consortium name="Mycorrhizal Genomics Consortium"/>
            <person name="Kohler A."/>
            <person name="Kuo A."/>
            <person name="Nagy L.G."/>
            <person name="Floudas D."/>
            <person name="Copeland A."/>
            <person name="Barry K.W."/>
            <person name="Cichocki N."/>
            <person name="Veneault-Fourrey C."/>
            <person name="LaButti K."/>
            <person name="Lindquist E.A."/>
            <person name="Lipzen A."/>
            <person name="Lundell T."/>
            <person name="Morin E."/>
            <person name="Murat C."/>
            <person name="Riley R."/>
            <person name="Ohm R."/>
            <person name="Sun H."/>
            <person name="Tunlid A."/>
            <person name="Henrissat B."/>
            <person name="Grigoriev I.V."/>
            <person name="Hibbett D.S."/>
            <person name="Martin F."/>
        </authorList>
    </citation>
    <scope>NUCLEOTIDE SEQUENCE [LARGE SCALE GENOMIC DNA]</scope>
    <source>
        <strain evidence="4">F 1598</strain>
    </source>
</reference>
<feature type="compositionally biased region" description="Basic residues" evidence="1">
    <location>
        <begin position="283"/>
        <end position="293"/>
    </location>
</feature>
<dbReference type="Proteomes" id="UP000054166">
    <property type="component" value="Unassembled WGS sequence"/>
</dbReference>
<dbReference type="InterPro" id="IPR000073">
    <property type="entry name" value="AB_hydrolase_1"/>
</dbReference>
<organism evidence="3 4">
    <name type="scientific">Piloderma croceum (strain F 1598)</name>
    <dbReference type="NCBI Taxonomy" id="765440"/>
    <lineage>
        <taxon>Eukaryota</taxon>
        <taxon>Fungi</taxon>
        <taxon>Dikarya</taxon>
        <taxon>Basidiomycota</taxon>
        <taxon>Agaricomycotina</taxon>
        <taxon>Agaricomycetes</taxon>
        <taxon>Agaricomycetidae</taxon>
        <taxon>Atheliales</taxon>
        <taxon>Atheliaceae</taxon>
        <taxon>Piloderma</taxon>
    </lineage>
</organism>
<feature type="region of interest" description="Disordered" evidence="1">
    <location>
        <begin position="696"/>
        <end position="836"/>
    </location>
</feature>
<evidence type="ECO:0000313" key="3">
    <source>
        <dbReference type="EMBL" id="KIM84603.1"/>
    </source>
</evidence>
<feature type="region of interest" description="Disordered" evidence="1">
    <location>
        <begin position="870"/>
        <end position="895"/>
    </location>
</feature>
<feature type="compositionally biased region" description="Low complexity" evidence="1">
    <location>
        <begin position="294"/>
        <end position="310"/>
    </location>
</feature>
<feature type="compositionally biased region" description="Basic and acidic residues" evidence="1">
    <location>
        <begin position="743"/>
        <end position="754"/>
    </location>
</feature>
<feature type="region of interest" description="Disordered" evidence="1">
    <location>
        <begin position="927"/>
        <end position="946"/>
    </location>
</feature>
<sequence>MDAVLSRPESSSRSLIARKKSSFMSFKDRPPSSSDTHYGSYTPPSHTSPLSSTPRYFDRYPKRPSSSPSTPSHTKGRLYRRTTSPQPMSDRDSDTENMDFDGELGMGSKSSIGRAFRFPTFDPTDDNATDIVSGEMTPKPHTRTRSRSGPSKKSGWKSSARVPPLRFSGTSTVETPPRTPVDSFHRPSIEQTFERTYPVVVGVEAMDALVDGMNGLDSDSYFGSGSGRNKTYRSKFAKIPNHHPLYQPPLPTPPPGVILGGGKHDEPASSSGGDEEESPKKVIPPRHSRRRGGRSSSSPPTSKSTVIVSPVNPLPPSDNNTVYSSCLGPDTDDMSPRRLSFQSEDRKSIAPSISDIIRTHAPPSAQVRSRPAVARSPGYPHNHGYHSTVKEETESEPEPEPLTADEEAQLMNRSSIDSIANEVQQTLRNQRTTRLAADLPSLAHTSPIRELSLPSERPTSPRSDKRPVSSIYSSAISAHAPPSTCEPLSFSASQMSPSQSIAQYLRSTRLTTLLKLTRYPHATPQQPLTVSLSDLGSPRGFPVVMFLGLGCVRHVMGLYDEMAEILGLRLITIDRWGLGRTDTPRPKSTRGIMEWASVVEEVLDMLNIEHCSVMAHSAGAPYALSFANRAPDRIRGDICLLAPWVGGSESAGYKWLKYVPNGILKTAQAAEWKVQAWMIGKPPTIAFQGIGYNADTSISPRSGKGTPGRRSTPSRANSGDRSVVYPESQPRPSIDSNFSSEYDDLRDFDGRFESRSTLGAKPPSLYSRIGNGSEPKKMPSRSFLKRLKSTGSKANSQPQSPTQTPPSPISGSSRKLKALRSMSSLKGKSSSAPNTVAQRAITSSPQLPKPLALEVGLGLGDIDWAKTIVTDMPSTPPATHSRPISSDTASSSNTSDTFEWAKTVVTETTSSPPPVLQKLITSEIASVSDMSSNSHAPTSSRTRARRSISFSVKMSSPSTVPTSPVASTYTSPYASSIAPSAGSSYQAALGNALIAASHAESAKGTHNDFLQILNHDNRPWGFQYSSYPHKVRVWYGDKDEKIAENAVRWMERNMGEERCQVKVVHGADHALMYKSAVVIEVLERIREHARADTCTSWVAPSA</sequence>
<dbReference type="InterPro" id="IPR050471">
    <property type="entry name" value="AB_hydrolase"/>
</dbReference>
<dbReference type="SUPFAM" id="SSF53474">
    <property type="entry name" value="alpha/beta-Hydrolases"/>
    <property type="match status" value="1"/>
</dbReference>
<dbReference type="InterPro" id="IPR029058">
    <property type="entry name" value="AB_hydrolase_fold"/>
</dbReference>
<dbReference type="InParanoid" id="A0A0C3BE84"/>
<dbReference type="OrthoDB" id="435520at2759"/>
<dbReference type="Gene3D" id="3.40.50.1820">
    <property type="entry name" value="alpha/beta hydrolase"/>
    <property type="match status" value="2"/>
</dbReference>
<accession>A0A0C3BE84</accession>
<feature type="region of interest" description="Disordered" evidence="1">
    <location>
        <begin position="240"/>
        <end position="403"/>
    </location>
</feature>
<dbReference type="PANTHER" id="PTHR43433:SF10">
    <property type="entry name" value="AB HYDROLASE-1 DOMAIN-CONTAINING PROTEIN"/>
    <property type="match status" value="1"/>
</dbReference>
<gene>
    <name evidence="3" type="ORF">PILCRDRAFT_818184</name>
</gene>
<feature type="compositionally biased region" description="Polar residues" evidence="1">
    <location>
        <begin position="927"/>
        <end position="938"/>
    </location>
</feature>
<feature type="compositionally biased region" description="Pro residues" evidence="1">
    <location>
        <begin position="246"/>
        <end position="256"/>
    </location>
</feature>
<feature type="compositionally biased region" description="Polar residues" evidence="1">
    <location>
        <begin position="730"/>
        <end position="740"/>
    </location>
</feature>
<dbReference type="EMBL" id="KN832987">
    <property type="protein sequence ID" value="KIM84603.1"/>
    <property type="molecule type" value="Genomic_DNA"/>
</dbReference>
<feature type="compositionally biased region" description="Polar residues" evidence="1">
    <location>
        <begin position="709"/>
        <end position="720"/>
    </location>
</feature>
<feature type="compositionally biased region" description="Low complexity" evidence="1">
    <location>
        <begin position="821"/>
        <end position="831"/>
    </location>
</feature>
<name>A0A0C3BE84_PILCF</name>
<keyword evidence="4" id="KW-1185">Reference proteome</keyword>
<reference evidence="3 4" key="1">
    <citation type="submission" date="2014-04" db="EMBL/GenBank/DDBJ databases">
        <authorList>
            <consortium name="DOE Joint Genome Institute"/>
            <person name="Kuo A."/>
            <person name="Tarkka M."/>
            <person name="Buscot F."/>
            <person name="Kohler A."/>
            <person name="Nagy L.G."/>
            <person name="Floudas D."/>
            <person name="Copeland A."/>
            <person name="Barry K.W."/>
            <person name="Cichocki N."/>
            <person name="Veneault-Fourrey C."/>
            <person name="LaButti K."/>
            <person name="Lindquist E.A."/>
            <person name="Lipzen A."/>
            <person name="Lundell T."/>
            <person name="Morin E."/>
            <person name="Murat C."/>
            <person name="Sun H."/>
            <person name="Tunlid A."/>
            <person name="Henrissat B."/>
            <person name="Grigoriev I.V."/>
            <person name="Hibbett D.S."/>
            <person name="Martin F."/>
            <person name="Nordberg H.P."/>
            <person name="Cantor M.N."/>
            <person name="Hua S.X."/>
        </authorList>
    </citation>
    <scope>NUCLEOTIDE SEQUENCE [LARGE SCALE GENOMIC DNA]</scope>
    <source>
        <strain evidence="3 4">F 1598</strain>
    </source>
</reference>
<feature type="compositionally biased region" description="Low complexity" evidence="1">
    <location>
        <begin position="885"/>
        <end position="895"/>
    </location>
</feature>
<protein>
    <recommendedName>
        <fullName evidence="2">AB hydrolase-1 domain-containing protein</fullName>
    </recommendedName>
</protein>
<evidence type="ECO:0000313" key="4">
    <source>
        <dbReference type="Proteomes" id="UP000054166"/>
    </source>
</evidence>
<evidence type="ECO:0000259" key="2">
    <source>
        <dbReference type="Pfam" id="PF00561"/>
    </source>
</evidence>
<dbReference type="HOGENOM" id="CLU_005758_0_0_1"/>
<evidence type="ECO:0000256" key="1">
    <source>
        <dbReference type="SAM" id="MobiDB-lite"/>
    </source>
</evidence>
<dbReference type="PANTHER" id="PTHR43433">
    <property type="entry name" value="HYDROLASE, ALPHA/BETA FOLD FAMILY PROTEIN"/>
    <property type="match status" value="1"/>
</dbReference>
<feature type="region of interest" description="Disordered" evidence="1">
    <location>
        <begin position="434"/>
        <end position="469"/>
    </location>
</feature>
<dbReference type="AlphaFoldDB" id="A0A0C3BE84"/>
<proteinExistence type="predicted"/>
<dbReference type="STRING" id="765440.A0A0C3BE84"/>